<protein>
    <recommendedName>
        <fullName evidence="4">Transforming acidic coiled-coil-containing protein C-terminal domain-containing protein</fullName>
    </recommendedName>
</protein>
<reference evidence="2 3" key="2">
    <citation type="journal article" date="2023" name="Mol. Biol. Evol.">
        <title>Genomics of Secondarily Temperate Adaptation in the Only Non-Antarctic Icefish.</title>
        <authorList>
            <person name="Rivera-Colon A.G."/>
            <person name="Rayamajhi N."/>
            <person name="Minhas B.F."/>
            <person name="Madrigal G."/>
            <person name="Bilyk K.T."/>
            <person name="Yoon V."/>
            <person name="Hune M."/>
            <person name="Gregory S."/>
            <person name="Cheng C.H.C."/>
            <person name="Catchen J.M."/>
        </authorList>
    </citation>
    <scope>NUCLEOTIDE SEQUENCE [LARGE SCALE GENOMIC DNA]</scope>
    <source>
        <strain evidence="2">JMC-PN-2008</strain>
    </source>
</reference>
<feature type="compositionally biased region" description="Basic and acidic residues" evidence="1">
    <location>
        <begin position="1074"/>
        <end position="1094"/>
    </location>
</feature>
<feature type="region of interest" description="Disordered" evidence="1">
    <location>
        <begin position="564"/>
        <end position="585"/>
    </location>
</feature>
<feature type="compositionally biased region" description="Polar residues" evidence="1">
    <location>
        <begin position="409"/>
        <end position="424"/>
    </location>
</feature>
<feature type="compositionally biased region" description="Basic and acidic residues" evidence="1">
    <location>
        <begin position="2015"/>
        <end position="2043"/>
    </location>
</feature>
<feature type="region of interest" description="Disordered" evidence="1">
    <location>
        <begin position="823"/>
        <end position="854"/>
    </location>
</feature>
<feature type="region of interest" description="Disordered" evidence="1">
    <location>
        <begin position="1808"/>
        <end position="1833"/>
    </location>
</feature>
<feature type="compositionally biased region" description="Basic and acidic residues" evidence="1">
    <location>
        <begin position="784"/>
        <end position="793"/>
    </location>
</feature>
<sequence>MGNESSTTEALPEEGTPENVVLFPPQENQNDSPQPETRAKGLAQRDDKGLLTVSSTSQQSLLSQPLLPEVPVISGVEESRSLAEEQDELEFPHDLLPNLDFSSELNIWESSLGAQTSSAERKCEKVNPLLAGLQPHMEFSPPLVVLDKRPHDNDPVLTDVQPSPRPSATPHPDVQPLTPPLSILLDRELQEAFQECEEQMASLGILSPSGPPGTKPETVHNEGKKTGEVMVKKSNESSSLPPPAVQPGHSNGGHGDMSIHGNSEAANSRTDTVVFSFRDYILGIEKSAVAGETESDIKTQSLDKCSEMKTETEIDEQKETPTHTQLETTDLLRETPKDVALSVQRGDLRDKHVDSNAAVLKKSSLDCSTVISDKCTEVKTEIVDIKKEKCKESSVTDTTESSYVRLKDNQTLSEMQTETQTGARNQEDQESKTDHSPCDKQAGLDKKAKKKEKKKQRKKKKIEEKNTETGQKAQSEEQPENNSEAVSLTNVGAHTESMSQADTLTLICGQQPDCGFGSKRQLSPEGESCPSPPPSSSHSRQDHLTDLGSSPVSNQALYQRPLQSENHKHADAPCDINHSSEARPQRMQHATGAVIDKPDIPMTHVQTTVINPAASTDKRSGAVTSEAQILAYENQSPFSKRQFCVGESSVESALEEALVGVAALPLATPTMPEVIESKREGEHDSLKTVATVAIAENEKAVGEKGLEDIEKCFCPSYGEEKGLPDSLALICSQGKGSLAFSAKKGQAVSVESCSSKMPHNSAEADTKGPTETSVRSADISPAEEGDREKEPHHVEAFVITSPLRILTGPDCQAHSVAGLVGGEEEEGKKGGLAREHSSSSQPESSAGGVSSSEAEACPLTNVAESQLESHAWREPIAAISESVCTEQDHLPHHGQQQQQQDGALISSNRQQSSNENRGVRADLTQDSSITETESNYIQVFLSSISPQPLTTTHQITAKRQASNDQQVQPENSTEETFQVQDQTSNNRSAMSGVGVSLCEGNKGNNRVRFADTVKQEGNSSVSLRGMVVSAMDCASLPPLTVHESLHYPVVEASFIFPQFLNLKKPEITTNASPGKDDLAKESSSDFPKPQKDVQSDNGAMELKENKETINSNFETNTTDSMSEVCSKQLLCPTGDLSQTAENAFPEANHHKAELVSANVTKQFVAEIDKGAVKPCLSAEKERNELHADSKNTVKTVPPQESPLITDEVNQQPLISCSVPPADDVTYKPLSDVTTELPVGQLSTDLYPFLQTEPIDLSYQPPIQLVQTPPHGLLTTDPMEANEGSTIPSAVQTKNESATSVVTASEQSIPIIEPCVGNSFVLRPHGPLLSHLELISDCDISLPEKTDNSGAYGDSAKVSGEEDGNKSREITKLSVAKDLEYDDVSVKVDEVCPKLEDKNHNRQSVIKNVNIQFSQENNLSPLQPPGAVGVLAKDDSGNVISLSHTEPSPIGIKPVICEASITDDLIYVSSDLPTNKAYNEIKQEDMGEKMGDPTSVLFAEENKKMEEATMDNQKETADSSKLQIRETYTAPQQSNEPDKEAVEEIGDLQPLHKHKVEMTESLIEEIKEEGEGKSQSSSLSPNRPVGSSEDKLSAEVEFGSEPRTVYDQSFLKTPTTTSERSSARDKELDLTAAPDQSQSITQPNSFAKQQQRLLGSRHPTQDLSGGCVKGGEKTNSKAIQNLALAPGVKEGAEGGDGSVVSLCQSERGNELTGDDSSGNEHGIGLEKGKEEGAQAAAEIDSVYVPSHLASDVNENRKAAQRFALADTVACSHVGETRQGMDENKSPALEVVGSGTDAEFVRDLYVKVRPEDVASPSTQSEEPRDQVSKPGADTVVNPIVAAPRCEGETLVEHKSVSAEAAEVSESPGPALTAREPETNWIQALKEAASHTQSKQETSRPLQSLESPQLEFLTPAEEIAAPPKQDKIPPPAQAVENTTEIPPLTLVKKLLDLPEPLKNTLELPEPIQSPKVEVPEEERKVELSEQTRKVEFSEQTKKEIEPPKELPEPKGELVTSEIAKDPAELEKPIKPIEELPEPTKNEDPEPTKTATEPPKPVKELTSELPAEELVEDPAEILPEEPLKVPAEETTATETVQDPAEELQDSG</sequence>
<feature type="region of interest" description="Disordered" evidence="1">
    <location>
        <begin position="887"/>
        <end position="927"/>
    </location>
</feature>
<feature type="compositionally biased region" description="Basic and acidic residues" evidence="1">
    <location>
        <begin position="37"/>
        <end position="48"/>
    </location>
</feature>
<evidence type="ECO:0000313" key="2">
    <source>
        <dbReference type="EMBL" id="KAK5853829.1"/>
    </source>
</evidence>
<feature type="compositionally biased region" description="Basic residues" evidence="1">
    <location>
        <begin position="447"/>
        <end position="460"/>
    </location>
</feature>
<feature type="region of interest" description="Disordered" evidence="1">
    <location>
        <begin position="517"/>
        <end position="552"/>
    </location>
</feature>
<feature type="region of interest" description="Disordered" evidence="1">
    <location>
        <begin position="203"/>
        <end position="267"/>
    </location>
</feature>
<proteinExistence type="predicted"/>
<feature type="region of interest" description="Disordered" evidence="1">
    <location>
        <begin position="752"/>
        <end position="793"/>
    </location>
</feature>
<accession>A0AAN8AFA1</accession>
<feature type="compositionally biased region" description="Polar residues" evidence="1">
    <location>
        <begin position="26"/>
        <end position="35"/>
    </location>
</feature>
<organism evidence="2 3">
    <name type="scientific">Eleginops maclovinus</name>
    <name type="common">Patagonian blennie</name>
    <name type="synonym">Eleginus maclovinus</name>
    <dbReference type="NCBI Taxonomy" id="56733"/>
    <lineage>
        <taxon>Eukaryota</taxon>
        <taxon>Metazoa</taxon>
        <taxon>Chordata</taxon>
        <taxon>Craniata</taxon>
        <taxon>Vertebrata</taxon>
        <taxon>Euteleostomi</taxon>
        <taxon>Actinopterygii</taxon>
        <taxon>Neopterygii</taxon>
        <taxon>Teleostei</taxon>
        <taxon>Neoteleostei</taxon>
        <taxon>Acanthomorphata</taxon>
        <taxon>Eupercaria</taxon>
        <taxon>Perciformes</taxon>
        <taxon>Notothenioidei</taxon>
        <taxon>Eleginopidae</taxon>
        <taxon>Eleginops</taxon>
    </lineage>
</organism>
<evidence type="ECO:0000256" key="1">
    <source>
        <dbReference type="SAM" id="MobiDB-lite"/>
    </source>
</evidence>
<evidence type="ECO:0000313" key="3">
    <source>
        <dbReference type="Proteomes" id="UP001346869"/>
    </source>
</evidence>
<evidence type="ECO:0008006" key="4">
    <source>
        <dbReference type="Google" id="ProtNLM"/>
    </source>
</evidence>
<feature type="region of interest" description="Disordered" evidence="1">
    <location>
        <begin position="1958"/>
        <end position="2103"/>
    </location>
</feature>
<feature type="region of interest" description="Disordered" evidence="1">
    <location>
        <begin position="1345"/>
        <end position="1364"/>
    </location>
</feature>
<feature type="compositionally biased region" description="Polar residues" evidence="1">
    <location>
        <begin position="952"/>
        <end position="989"/>
    </location>
</feature>
<feature type="compositionally biased region" description="Acidic residues" evidence="1">
    <location>
        <begin position="2062"/>
        <end position="2075"/>
    </location>
</feature>
<feature type="compositionally biased region" description="Basic and acidic residues" evidence="1">
    <location>
        <begin position="1506"/>
        <end position="1517"/>
    </location>
</feature>
<feature type="compositionally biased region" description="Low complexity" evidence="1">
    <location>
        <begin position="895"/>
        <end position="916"/>
    </location>
</feature>
<gene>
    <name evidence="2" type="ORF">PBY51_014953</name>
</gene>
<keyword evidence="3" id="KW-1185">Reference proteome</keyword>
<feature type="compositionally biased region" description="Basic and acidic residues" evidence="1">
    <location>
        <begin position="1970"/>
        <end position="2008"/>
    </location>
</feature>
<feature type="region of interest" description="Disordered" evidence="1">
    <location>
        <begin position="390"/>
        <end position="497"/>
    </location>
</feature>
<reference evidence="2 3" key="1">
    <citation type="journal article" date="2023" name="Genes (Basel)">
        <title>Chromosome-Level Genome Assembly and Circadian Gene Repertoire of the Patagonia Blennie Eleginops maclovinus-The Closest Ancestral Proxy of Antarctic Cryonotothenioids.</title>
        <authorList>
            <person name="Cheng C.C."/>
            <person name="Rivera-Colon A.G."/>
            <person name="Minhas B.F."/>
            <person name="Wilson L."/>
            <person name="Rayamajhi N."/>
            <person name="Vargas-Chacoff L."/>
            <person name="Catchen J.M."/>
        </authorList>
    </citation>
    <scope>NUCLEOTIDE SEQUENCE [LARGE SCALE GENOMIC DNA]</scope>
    <source>
        <strain evidence="2">JMC-PN-2008</strain>
    </source>
</reference>
<feature type="compositionally biased region" description="Low complexity" evidence="1">
    <location>
        <begin position="1855"/>
        <end position="1864"/>
    </location>
</feature>
<dbReference type="Proteomes" id="UP001346869">
    <property type="component" value="Unassembled WGS sequence"/>
</dbReference>
<comment type="caution">
    <text evidence="2">The sequence shown here is derived from an EMBL/GenBank/DDBJ whole genome shotgun (WGS) entry which is preliminary data.</text>
</comment>
<feature type="region of interest" description="Disordered" evidence="1">
    <location>
        <begin position="144"/>
        <end position="179"/>
    </location>
</feature>
<feature type="compositionally biased region" description="Basic and acidic residues" evidence="1">
    <location>
        <begin position="1722"/>
        <end position="1731"/>
    </location>
</feature>
<feature type="region of interest" description="Disordered" evidence="1">
    <location>
        <begin position="1506"/>
        <end position="1671"/>
    </location>
</feature>
<feature type="compositionally biased region" description="Basic and acidic residues" evidence="1">
    <location>
        <begin position="217"/>
        <end position="235"/>
    </location>
</feature>
<feature type="region of interest" description="Disordered" evidence="1">
    <location>
        <begin position="1685"/>
        <end position="1731"/>
    </location>
</feature>
<feature type="region of interest" description="Disordered" evidence="1">
    <location>
        <begin position="1849"/>
        <end position="1937"/>
    </location>
</feature>
<feature type="compositionally biased region" description="Low complexity" evidence="1">
    <location>
        <begin position="838"/>
        <end position="854"/>
    </location>
</feature>
<feature type="compositionally biased region" description="Basic and acidic residues" evidence="1">
    <location>
        <begin position="826"/>
        <end position="837"/>
    </location>
</feature>
<feature type="compositionally biased region" description="Polar residues" evidence="1">
    <location>
        <begin position="1605"/>
        <end position="1619"/>
    </location>
</feature>
<name>A0AAN8AFA1_ELEMC</name>
<feature type="compositionally biased region" description="Polar residues" evidence="1">
    <location>
        <begin position="1887"/>
        <end position="1904"/>
    </location>
</feature>
<feature type="region of interest" description="Disordered" evidence="1">
    <location>
        <begin position="1070"/>
        <end position="1098"/>
    </location>
</feature>
<feature type="compositionally biased region" description="Basic and acidic residues" evidence="1">
    <location>
        <begin position="425"/>
        <end position="446"/>
    </location>
</feature>
<feature type="compositionally biased region" description="Polar residues" evidence="1">
    <location>
        <begin position="1633"/>
        <end position="1652"/>
    </location>
</feature>
<feature type="compositionally biased region" description="Polar residues" evidence="1">
    <location>
        <begin position="480"/>
        <end position="497"/>
    </location>
</feature>
<feature type="compositionally biased region" description="Basic and acidic residues" evidence="1">
    <location>
        <begin position="565"/>
        <end position="584"/>
    </location>
</feature>
<dbReference type="EMBL" id="JAUZQC010000019">
    <property type="protein sequence ID" value="KAK5853829.1"/>
    <property type="molecule type" value="Genomic_DNA"/>
</dbReference>
<feature type="region of interest" description="Disordered" evidence="1">
    <location>
        <begin position="1"/>
        <end position="48"/>
    </location>
</feature>
<feature type="region of interest" description="Disordered" evidence="1">
    <location>
        <begin position="952"/>
        <end position="997"/>
    </location>
</feature>